<name>A0A841FCM1_9ACTN</name>
<dbReference type="Proteomes" id="UP000548476">
    <property type="component" value="Unassembled WGS sequence"/>
</dbReference>
<evidence type="ECO:0000313" key="1">
    <source>
        <dbReference type="EMBL" id="MBB6033155.1"/>
    </source>
</evidence>
<organism evidence="1 2">
    <name type="scientific">Phytomonospora endophytica</name>
    <dbReference type="NCBI Taxonomy" id="714109"/>
    <lineage>
        <taxon>Bacteria</taxon>
        <taxon>Bacillati</taxon>
        <taxon>Actinomycetota</taxon>
        <taxon>Actinomycetes</taxon>
        <taxon>Micromonosporales</taxon>
        <taxon>Micromonosporaceae</taxon>
        <taxon>Phytomonospora</taxon>
    </lineage>
</organism>
<dbReference type="AlphaFoldDB" id="A0A841FCM1"/>
<comment type="caution">
    <text evidence="1">The sequence shown here is derived from an EMBL/GenBank/DDBJ whole genome shotgun (WGS) entry which is preliminary data.</text>
</comment>
<proteinExistence type="predicted"/>
<sequence length="76" mass="7706">MRLAAADCVGNEPKCGTVGGGSPDMIKKILTWGGLAFLVFFIAYRPKEASGIVGQIASGIGDAAMGLGDFISGVVM</sequence>
<gene>
    <name evidence="1" type="ORF">HNR73_001002</name>
</gene>
<evidence type="ECO:0000313" key="2">
    <source>
        <dbReference type="Proteomes" id="UP000548476"/>
    </source>
</evidence>
<keyword evidence="2" id="KW-1185">Reference proteome</keyword>
<protein>
    <submittedName>
        <fullName evidence="1">Uncharacterized protein</fullName>
    </submittedName>
</protein>
<dbReference type="EMBL" id="JACHGT010000002">
    <property type="protein sequence ID" value="MBB6033155.1"/>
    <property type="molecule type" value="Genomic_DNA"/>
</dbReference>
<reference evidence="1 2" key="1">
    <citation type="submission" date="2020-08" db="EMBL/GenBank/DDBJ databases">
        <title>Genomic Encyclopedia of Type Strains, Phase IV (KMG-IV): sequencing the most valuable type-strain genomes for metagenomic binning, comparative biology and taxonomic classification.</title>
        <authorList>
            <person name="Goeker M."/>
        </authorList>
    </citation>
    <scope>NUCLEOTIDE SEQUENCE [LARGE SCALE GENOMIC DNA]</scope>
    <source>
        <strain evidence="1 2">YIM 65646</strain>
    </source>
</reference>
<accession>A0A841FCM1</accession>